<dbReference type="InterPro" id="IPR011992">
    <property type="entry name" value="EF-hand-dom_pair"/>
</dbReference>
<dbReference type="PROSITE" id="PS50222">
    <property type="entry name" value="EF_HAND_2"/>
    <property type="match status" value="2"/>
</dbReference>
<dbReference type="PROSITE" id="PS00018">
    <property type="entry name" value="EF_HAND_1"/>
    <property type="match status" value="2"/>
</dbReference>
<dbReference type="Proteomes" id="UP001162972">
    <property type="component" value="Chromosome 6"/>
</dbReference>
<dbReference type="GO" id="GO:0005509">
    <property type="term" value="F:calcium ion binding"/>
    <property type="evidence" value="ECO:0007669"/>
    <property type="project" value="InterPro"/>
</dbReference>
<dbReference type="GO" id="GO:0005524">
    <property type="term" value="F:ATP binding"/>
    <property type="evidence" value="ECO:0007669"/>
    <property type="project" value="UniProtKB-KW"/>
</dbReference>
<dbReference type="SMART" id="SM00054">
    <property type="entry name" value="EFh"/>
    <property type="match status" value="2"/>
</dbReference>
<evidence type="ECO:0000256" key="7">
    <source>
        <dbReference type="ARBA" id="ARBA00022837"/>
    </source>
</evidence>
<keyword evidence="5" id="KW-0547">Nucleotide-binding</keyword>
<evidence type="ECO:0000256" key="5">
    <source>
        <dbReference type="ARBA" id="ARBA00022741"/>
    </source>
</evidence>
<keyword evidence="7" id="KW-0106">Calcium</keyword>
<dbReference type="Gene3D" id="1.10.238.10">
    <property type="entry name" value="EF-hand"/>
    <property type="match status" value="1"/>
</dbReference>
<keyword evidence="6" id="KW-0418">Kinase</keyword>
<dbReference type="AlphaFoldDB" id="A0AAD6JLW5"/>
<evidence type="ECO:0000256" key="6">
    <source>
        <dbReference type="ARBA" id="ARBA00022777"/>
    </source>
</evidence>
<dbReference type="PANTHER" id="PTHR24349">
    <property type="entry name" value="SERINE/THREONINE-PROTEIN KINASE"/>
    <property type="match status" value="1"/>
</dbReference>
<evidence type="ECO:0000256" key="2">
    <source>
        <dbReference type="ARBA" id="ARBA00022527"/>
    </source>
</evidence>
<evidence type="ECO:0000313" key="11">
    <source>
        <dbReference type="Proteomes" id="UP001162972"/>
    </source>
</evidence>
<comment type="similarity">
    <text evidence="1">Belongs to the protein kinase superfamily. CAMK Ser/Thr protein kinase family. CaMK subfamily.</text>
</comment>
<evidence type="ECO:0000256" key="4">
    <source>
        <dbReference type="ARBA" id="ARBA00022679"/>
    </source>
</evidence>
<evidence type="ECO:0000313" key="10">
    <source>
        <dbReference type="EMBL" id="KAJ6406792.1"/>
    </source>
</evidence>
<dbReference type="SUPFAM" id="SSF56112">
    <property type="entry name" value="Protein kinase-like (PK-like)"/>
    <property type="match status" value="1"/>
</dbReference>
<gene>
    <name evidence="10" type="ORF">OIU84_010331</name>
</gene>
<dbReference type="InterPro" id="IPR011009">
    <property type="entry name" value="Kinase-like_dom_sf"/>
</dbReference>
<evidence type="ECO:0000259" key="9">
    <source>
        <dbReference type="PROSITE" id="PS50222"/>
    </source>
</evidence>
<dbReference type="InterPro" id="IPR002048">
    <property type="entry name" value="EF_hand_dom"/>
</dbReference>
<proteinExistence type="inferred from homology"/>
<sequence>MLVRDPKKRLTAHEVLCHPWVRDDGVAPDKPLDPAVLSRLKQFSAMNKIKKLALRIIAENLSEEEIAGLKEIFKMIDTDNSGQITFEELKVGLRRFGATLTEAEIYSLLRAADVDNSGTIDYKEFIAATLHLHKVEKEDHLFAAFSYFDKG</sequence>
<dbReference type="SUPFAM" id="SSF47473">
    <property type="entry name" value="EF-hand"/>
    <property type="match status" value="1"/>
</dbReference>
<dbReference type="FunFam" id="1.10.238.10:FF:000086">
    <property type="entry name" value="calcium-dependent protein kinase SK5"/>
    <property type="match status" value="1"/>
</dbReference>
<name>A0AAD6JLW5_9ROSI</name>
<evidence type="ECO:0000256" key="1">
    <source>
        <dbReference type="ARBA" id="ARBA00005354"/>
    </source>
</evidence>
<keyword evidence="8" id="KW-0067">ATP-binding</keyword>
<evidence type="ECO:0000256" key="8">
    <source>
        <dbReference type="ARBA" id="ARBA00022840"/>
    </source>
</evidence>
<keyword evidence="3" id="KW-0597">Phosphoprotein</keyword>
<keyword evidence="11" id="KW-1185">Reference proteome</keyword>
<dbReference type="InterPro" id="IPR050205">
    <property type="entry name" value="CDPK_Ser/Thr_kinases"/>
</dbReference>
<dbReference type="EMBL" id="JAPFFJ010000016">
    <property type="protein sequence ID" value="KAJ6406792.1"/>
    <property type="molecule type" value="Genomic_DNA"/>
</dbReference>
<feature type="domain" description="EF-hand" evidence="9">
    <location>
        <begin position="100"/>
        <end position="135"/>
    </location>
</feature>
<dbReference type="InterPro" id="IPR018247">
    <property type="entry name" value="EF_Hand_1_Ca_BS"/>
</dbReference>
<keyword evidence="2" id="KW-0723">Serine/threonine-protein kinase</keyword>
<reference evidence="10 11" key="1">
    <citation type="journal article" date="2023" name="Int. J. Mol. Sci.">
        <title>De Novo Assembly and Annotation of 11 Diverse Shrub Willow (Salix) Genomes Reveals Novel Gene Organization in Sex-Linked Regions.</title>
        <authorList>
            <person name="Hyden B."/>
            <person name="Feng K."/>
            <person name="Yates T.B."/>
            <person name="Jawdy S."/>
            <person name="Cereghino C."/>
            <person name="Smart L.B."/>
            <person name="Muchero W."/>
        </authorList>
    </citation>
    <scope>NUCLEOTIDE SEQUENCE [LARGE SCALE GENOMIC DNA]</scope>
    <source>
        <tissue evidence="10">Shoot tip</tissue>
    </source>
</reference>
<accession>A0AAD6JLW5</accession>
<dbReference type="CDD" id="cd00051">
    <property type="entry name" value="EFh"/>
    <property type="match status" value="1"/>
</dbReference>
<protein>
    <recommendedName>
        <fullName evidence="9">EF-hand domain-containing protein</fullName>
    </recommendedName>
</protein>
<organism evidence="10 11">
    <name type="scientific">Salix udensis</name>
    <dbReference type="NCBI Taxonomy" id="889485"/>
    <lineage>
        <taxon>Eukaryota</taxon>
        <taxon>Viridiplantae</taxon>
        <taxon>Streptophyta</taxon>
        <taxon>Embryophyta</taxon>
        <taxon>Tracheophyta</taxon>
        <taxon>Spermatophyta</taxon>
        <taxon>Magnoliopsida</taxon>
        <taxon>eudicotyledons</taxon>
        <taxon>Gunneridae</taxon>
        <taxon>Pentapetalae</taxon>
        <taxon>rosids</taxon>
        <taxon>fabids</taxon>
        <taxon>Malpighiales</taxon>
        <taxon>Salicaceae</taxon>
        <taxon>Saliceae</taxon>
        <taxon>Salix</taxon>
    </lineage>
</organism>
<feature type="domain" description="EF-hand" evidence="9">
    <location>
        <begin position="64"/>
        <end position="99"/>
    </location>
</feature>
<comment type="caution">
    <text evidence="10">The sequence shown here is derived from an EMBL/GenBank/DDBJ whole genome shotgun (WGS) entry which is preliminary data.</text>
</comment>
<dbReference type="Pfam" id="PF13499">
    <property type="entry name" value="EF-hand_7"/>
    <property type="match status" value="1"/>
</dbReference>
<dbReference type="GO" id="GO:0004674">
    <property type="term" value="F:protein serine/threonine kinase activity"/>
    <property type="evidence" value="ECO:0007669"/>
    <property type="project" value="UniProtKB-KW"/>
</dbReference>
<keyword evidence="4" id="KW-0808">Transferase</keyword>
<evidence type="ECO:0000256" key="3">
    <source>
        <dbReference type="ARBA" id="ARBA00022553"/>
    </source>
</evidence>